<keyword evidence="1" id="KW-0472">Membrane</keyword>
<gene>
    <name evidence="2" type="ORF">KTQ36_01775</name>
</gene>
<protein>
    <submittedName>
        <fullName evidence="2">Uncharacterized protein</fullName>
    </submittedName>
</protein>
<evidence type="ECO:0000313" key="2">
    <source>
        <dbReference type="EMBL" id="MBW0144023.1"/>
    </source>
</evidence>
<feature type="transmembrane region" description="Helical" evidence="1">
    <location>
        <begin position="26"/>
        <end position="48"/>
    </location>
</feature>
<dbReference type="Proteomes" id="UP000698028">
    <property type="component" value="Unassembled WGS sequence"/>
</dbReference>
<organism evidence="2 3">
    <name type="scientific">Sphingomicrobium clamense</name>
    <dbReference type="NCBI Taxonomy" id="2851013"/>
    <lineage>
        <taxon>Bacteria</taxon>
        <taxon>Pseudomonadati</taxon>
        <taxon>Pseudomonadota</taxon>
        <taxon>Alphaproteobacteria</taxon>
        <taxon>Sphingomonadales</taxon>
        <taxon>Sphingomonadaceae</taxon>
        <taxon>Sphingomicrobium</taxon>
    </lineage>
</organism>
<name>A0ABS6V4L0_9SPHN</name>
<proteinExistence type="predicted"/>
<keyword evidence="3" id="KW-1185">Reference proteome</keyword>
<evidence type="ECO:0000256" key="1">
    <source>
        <dbReference type="SAM" id="Phobius"/>
    </source>
</evidence>
<keyword evidence="1" id="KW-1133">Transmembrane helix</keyword>
<evidence type="ECO:0000313" key="3">
    <source>
        <dbReference type="Proteomes" id="UP000698028"/>
    </source>
</evidence>
<reference evidence="2 3" key="1">
    <citation type="submission" date="2021-07" db="EMBL/GenBank/DDBJ databases">
        <title>The draft genome sequence of Sphingomicrobium sp. B8.</title>
        <authorList>
            <person name="Mu L."/>
        </authorList>
    </citation>
    <scope>NUCLEOTIDE SEQUENCE [LARGE SCALE GENOMIC DNA]</scope>
    <source>
        <strain evidence="2 3">B8</strain>
    </source>
</reference>
<comment type="caution">
    <text evidence="2">The sequence shown here is derived from an EMBL/GenBank/DDBJ whole genome shotgun (WGS) entry which is preliminary data.</text>
</comment>
<keyword evidence="1" id="KW-0812">Transmembrane</keyword>
<dbReference type="EMBL" id="JAHVAH010000001">
    <property type="protein sequence ID" value="MBW0144023.1"/>
    <property type="molecule type" value="Genomic_DNA"/>
</dbReference>
<accession>A0ABS6V4L0</accession>
<sequence>MERHGDEVHLNEEEATGASKPHVVRWVLGISLLLIVIAMSLVWIIPAIF</sequence>
<dbReference type="RefSeq" id="WP_218632057.1">
    <property type="nucleotide sequence ID" value="NZ_JAHVAH010000001.1"/>
</dbReference>